<keyword evidence="4" id="KW-1185">Reference proteome</keyword>
<gene>
    <name evidence="3" type="ORF">CCO02nite_26960</name>
</gene>
<evidence type="ECO:0000313" key="3">
    <source>
        <dbReference type="EMBL" id="GEL96038.1"/>
    </source>
</evidence>
<keyword evidence="2" id="KW-0472">Membrane</keyword>
<dbReference type="RefSeq" id="WP_146843666.1">
    <property type="nucleotide sequence ID" value="NZ_BJWG01000013.1"/>
</dbReference>
<dbReference type="OrthoDB" id="5147815at2"/>
<dbReference type="AlphaFoldDB" id="A0A511JDG4"/>
<evidence type="ECO:0000256" key="2">
    <source>
        <dbReference type="SAM" id="Phobius"/>
    </source>
</evidence>
<feature type="region of interest" description="Disordered" evidence="1">
    <location>
        <begin position="1"/>
        <end position="28"/>
    </location>
</feature>
<name>A0A511JDG4_9CELL</name>
<feature type="compositionally biased region" description="Basic and acidic residues" evidence="1">
    <location>
        <begin position="1"/>
        <end position="11"/>
    </location>
</feature>
<comment type="caution">
    <text evidence="3">The sequence shown here is derived from an EMBL/GenBank/DDBJ whole genome shotgun (WGS) entry which is preliminary data.</text>
</comment>
<reference evidence="3 4" key="1">
    <citation type="submission" date="2019-07" db="EMBL/GenBank/DDBJ databases">
        <title>Whole genome shotgun sequence of Cellulomonas composti NBRC 100758.</title>
        <authorList>
            <person name="Hosoyama A."/>
            <person name="Uohara A."/>
            <person name="Ohji S."/>
            <person name="Ichikawa N."/>
        </authorList>
    </citation>
    <scope>NUCLEOTIDE SEQUENCE [LARGE SCALE GENOMIC DNA]</scope>
    <source>
        <strain evidence="3 4">NBRC 100758</strain>
    </source>
</reference>
<evidence type="ECO:0000313" key="4">
    <source>
        <dbReference type="Proteomes" id="UP000321720"/>
    </source>
</evidence>
<sequence>MTMGPDRDAARADAPGADAPDEHARERSAWRPTRRDVLWLVVGALGALGLGFSVGTAVVIGVGVAATAMILARSDIDEDVAREQEHRRRRDGARGDLQDLSWAMVGRDGQVGERALRRVREIAGVRLARHGADLNDPDDADRVRALVGERARRTLLRRSAPLPSVADLRHTLEALETLGPVRTAPPPTTDPHTVPEPASAPAPAPDRRTS</sequence>
<proteinExistence type="predicted"/>
<evidence type="ECO:0000256" key="1">
    <source>
        <dbReference type="SAM" id="MobiDB-lite"/>
    </source>
</evidence>
<feature type="region of interest" description="Disordered" evidence="1">
    <location>
        <begin position="176"/>
        <end position="210"/>
    </location>
</feature>
<organism evidence="3 4">
    <name type="scientific">Cellulomonas composti</name>
    <dbReference type="NCBI Taxonomy" id="266130"/>
    <lineage>
        <taxon>Bacteria</taxon>
        <taxon>Bacillati</taxon>
        <taxon>Actinomycetota</taxon>
        <taxon>Actinomycetes</taxon>
        <taxon>Micrococcales</taxon>
        <taxon>Cellulomonadaceae</taxon>
        <taxon>Cellulomonas</taxon>
    </lineage>
</organism>
<dbReference type="Proteomes" id="UP000321720">
    <property type="component" value="Unassembled WGS sequence"/>
</dbReference>
<dbReference type="EMBL" id="BJWG01000013">
    <property type="protein sequence ID" value="GEL96038.1"/>
    <property type="molecule type" value="Genomic_DNA"/>
</dbReference>
<accession>A0A511JDG4</accession>
<keyword evidence="2" id="KW-0812">Transmembrane</keyword>
<keyword evidence="2" id="KW-1133">Transmembrane helix</keyword>
<feature type="transmembrane region" description="Helical" evidence="2">
    <location>
        <begin position="37"/>
        <end position="70"/>
    </location>
</feature>
<protein>
    <submittedName>
        <fullName evidence="3">Uncharacterized protein</fullName>
    </submittedName>
</protein>